<gene>
    <name evidence="1" type="ordered locus">PSHAa0205</name>
</gene>
<dbReference type="STRING" id="326442.PSHAa0205"/>
<dbReference type="AlphaFoldDB" id="Q3ILR3"/>
<keyword evidence="2" id="KW-1185">Reference proteome</keyword>
<protein>
    <submittedName>
        <fullName evidence="1">Orphan protein</fullName>
    </submittedName>
</protein>
<accession>Q3ILR3</accession>
<dbReference type="Proteomes" id="UP000006843">
    <property type="component" value="Chromosome I"/>
</dbReference>
<dbReference type="HOGENOM" id="CLU_3121673_0_0_6"/>
<organism evidence="1 2">
    <name type="scientific">Pseudoalteromonas translucida (strain TAC 125)</name>
    <dbReference type="NCBI Taxonomy" id="326442"/>
    <lineage>
        <taxon>Bacteria</taxon>
        <taxon>Pseudomonadati</taxon>
        <taxon>Pseudomonadota</taxon>
        <taxon>Gammaproteobacteria</taxon>
        <taxon>Alteromonadales</taxon>
        <taxon>Pseudoalteromonadaceae</taxon>
        <taxon>Pseudoalteromonas</taxon>
    </lineage>
</organism>
<sequence length="50" mass="5916">MHFITLSTTMNPTQNKHLIFGSLLHSDFVFMTLLHQYDLTKLHFNIKVKL</sequence>
<name>Q3ILR3_PSET1</name>
<evidence type="ECO:0000313" key="2">
    <source>
        <dbReference type="Proteomes" id="UP000006843"/>
    </source>
</evidence>
<evidence type="ECO:0000313" key="1">
    <source>
        <dbReference type="EMBL" id="CAI85308.1"/>
    </source>
</evidence>
<reference evidence="1 2" key="1">
    <citation type="journal article" date="2005" name="Genome Res.">
        <title>Coping with cold: the genome of the versatile marine Antarctica bacterium Pseudoalteromonas haloplanktis TAC125.</title>
        <authorList>
            <person name="Medigue C."/>
            <person name="Krin E."/>
            <person name="Pascal G."/>
            <person name="Barbe V."/>
            <person name="Bernsel A."/>
            <person name="Bertin P."/>
            <person name="Cheung F."/>
            <person name="Cruveiller S."/>
            <person name="Damico S."/>
            <person name="Duilio A."/>
            <person name="Fang G."/>
            <person name="Feller G."/>
            <person name="Mangenot S."/>
            <person name="Marino G."/>
            <person name="Nilsson J."/>
            <person name="Parilli E."/>
            <person name="Rocha E."/>
            <person name="Rouy Z."/>
            <person name="Sekowska A."/>
            <person name="Tutino M.L."/>
            <person name="Vallenet D."/>
            <person name="von Heijne G."/>
            <person name="Danchin A."/>
        </authorList>
    </citation>
    <scope>NUCLEOTIDE SEQUENCE [LARGE SCALE GENOMIC DNA]</scope>
    <source>
        <strain evidence="2">TAC 125</strain>
    </source>
</reference>
<proteinExistence type="predicted"/>
<dbReference type="KEGG" id="pha:PSHAa0205"/>
<dbReference type="EMBL" id="CR954246">
    <property type="protein sequence ID" value="CAI85308.1"/>
    <property type="molecule type" value="Genomic_DNA"/>
</dbReference>